<dbReference type="RefSeq" id="WP_173764790.1">
    <property type="nucleotide sequence ID" value="NZ_CP048836.1"/>
</dbReference>
<organism evidence="2 3">
    <name type="scientific">Nitrogeniibacter mangrovi</name>
    <dbReference type="NCBI Taxonomy" id="2016596"/>
    <lineage>
        <taxon>Bacteria</taxon>
        <taxon>Pseudomonadati</taxon>
        <taxon>Pseudomonadota</taxon>
        <taxon>Betaproteobacteria</taxon>
        <taxon>Rhodocyclales</taxon>
        <taxon>Zoogloeaceae</taxon>
        <taxon>Nitrogeniibacter</taxon>
    </lineage>
</organism>
<dbReference type="InterPro" id="IPR036010">
    <property type="entry name" value="2Fe-2S_ferredoxin-like_sf"/>
</dbReference>
<accession>A0A6C1B235</accession>
<feature type="domain" description="2Fe-2S ferredoxin-type" evidence="1">
    <location>
        <begin position="8"/>
        <end position="99"/>
    </location>
</feature>
<dbReference type="Gene3D" id="3.10.20.30">
    <property type="match status" value="1"/>
</dbReference>
<dbReference type="EMBL" id="CP048836">
    <property type="protein sequence ID" value="QID17627.1"/>
    <property type="molecule type" value="Genomic_DNA"/>
</dbReference>
<proteinExistence type="predicted"/>
<evidence type="ECO:0000313" key="3">
    <source>
        <dbReference type="Proteomes" id="UP000501991"/>
    </source>
</evidence>
<protein>
    <submittedName>
        <fullName evidence="2">2Fe-2S iron-sulfur cluster binding domain-containing protein</fullName>
    </submittedName>
</protein>
<dbReference type="GO" id="GO:0051537">
    <property type="term" value="F:2 iron, 2 sulfur cluster binding"/>
    <property type="evidence" value="ECO:0007669"/>
    <property type="project" value="InterPro"/>
</dbReference>
<dbReference type="Proteomes" id="UP000501991">
    <property type="component" value="Chromosome"/>
</dbReference>
<dbReference type="PROSITE" id="PS51085">
    <property type="entry name" value="2FE2S_FER_2"/>
    <property type="match status" value="1"/>
</dbReference>
<dbReference type="CDD" id="cd00207">
    <property type="entry name" value="fer2"/>
    <property type="match status" value="1"/>
</dbReference>
<sequence length="126" mass="13489">MNQAVVRHTIHLVNTGDTFTCRPDVDVLRAMEQLNFKGIPVGCRGGGCGVCKVHVVSGEYQTRKMSRSYVSAEEEAAGTVLACRLYPRGDLELEVVGGMRKCLTRKLPRAAAGAASCLADLGRAPP</sequence>
<dbReference type="InterPro" id="IPR012675">
    <property type="entry name" value="Beta-grasp_dom_sf"/>
</dbReference>
<evidence type="ECO:0000259" key="1">
    <source>
        <dbReference type="PROSITE" id="PS51085"/>
    </source>
</evidence>
<dbReference type="PROSITE" id="PS00197">
    <property type="entry name" value="2FE2S_FER_1"/>
    <property type="match status" value="1"/>
</dbReference>
<keyword evidence="3" id="KW-1185">Reference proteome</keyword>
<dbReference type="SUPFAM" id="SSF54292">
    <property type="entry name" value="2Fe-2S ferredoxin-like"/>
    <property type="match status" value="1"/>
</dbReference>
<dbReference type="InterPro" id="IPR001041">
    <property type="entry name" value="2Fe-2S_ferredoxin-type"/>
</dbReference>
<dbReference type="Pfam" id="PF00111">
    <property type="entry name" value="Fer2"/>
    <property type="match status" value="1"/>
</dbReference>
<name>A0A6C1B235_9RHOO</name>
<reference evidence="2 3" key="1">
    <citation type="submission" date="2020-02" db="EMBL/GenBank/DDBJ databases">
        <title>Nitrogenibacter mangrovi gen. nov., sp. nov. isolated from mangrove sediment, a denitrifying betaproteobacterium.</title>
        <authorList>
            <person name="Liao H."/>
            <person name="Tian Y."/>
        </authorList>
    </citation>
    <scope>NUCLEOTIDE SEQUENCE [LARGE SCALE GENOMIC DNA]</scope>
    <source>
        <strain evidence="2 3">M9-3-2</strain>
    </source>
</reference>
<dbReference type="AlphaFoldDB" id="A0A6C1B235"/>
<dbReference type="KEGG" id="azq:G3580_08200"/>
<gene>
    <name evidence="2" type="ORF">G3580_08200</name>
</gene>
<evidence type="ECO:0000313" key="2">
    <source>
        <dbReference type="EMBL" id="QID17627.1"/>
    </source>
</evidence>
<dbReference type="InterPro" id="IPR006058">
    <property type="entry name" value="2Fe2S_fd_BS"/>
</dbReference>